<evidence type="ECO:0000256" key="9">
    <source>
        <dbReference type="ARBA" id="ARBA00022679"/>
    </source>
</evidence>
<sequence length="267" mass="27317">MVKPALFDPFRLLFGTLTVLPVQPPRVVNRLVAGRAMTLAPVAGIVLALLVGVPMQLAWRWGHGSSALLAVLVVGALAVLTRAMHLDGLADVADGLGSGRRGDDALAVMKKSDIGPFGVATLVIVLLVQVIALSDLIGTGRGFPALLVALVASRGMLPVLCGPRFRAARPGGLGATVSSSVSRRQLVLAIVLEIGLVLAATGLLGLPGWMDPPRVEAALLAALVGSACGHLIALRAVSRFGGTTGDVYGAVVETTFTATLALAAFFI</sequence>
<dbReference type="InterPro" id="IPR003805">
    <property type="entry name" value="CobS"/>
</dbReference>
<dbReference type="PANTHER" id="PTHR34148:SF1">
    <property type="entry name" value="ADENOSYLCOBINAMIDE-GDP RIBAZOLETRANSFERASE"/>
    <property type="match status" value="1"/>
</dbReference>
<proteinExistence type="inferred from homology"/>
<comment type="subcellular location">
    <subcellularLocation>
        <location evidence="2 19">Cell membrane</location>
        <topology evidence="2 19">Multi-pass membrane protein</topology>
    </subcellularLocation>
</comment>
<keyword evidence="10 19" id="KW-0812">Transmembrane</keyword>
<comment type="function">
    <text evidence="14 19">Joins adenosylcobinamide-GDP and alpha-ribazole to generate adenosylcobalamin (Ado-cobalamin). Also synthesizes adenosylcobalamin 5'-phosphate from adenosylcobinamide-GDP and alpha-ribazole 5'-phosphate.</text>
</comment>
<evidence type="ECO:0000256" key="8">
    <source>
        <dbReference type="ARBA" id="ARBA00022573"/>
    </source>
</evidence>
<feature type="transmembrane region" description="Helical" evidence="19">
    <location>
        <begin position="117"/>
        <end position="137"/>
    </location>
</feature>
<comment type="similarity">
    <text evidence="4 19">Belongs to the CobS family.</text>
</comment>
<dbReference type="Proteomes" id="UP000295453">
    <property type="component" value="Unassembled WGS sequence"/>
</dbReference>
<evidence type="ECO:0000256" key="14">
    <source>
        <dbReference type="ARBA" id="ARBA00025228"/>
    </source>
</evidence>
<dbReference type="EC" id="2.7.8.26" evidence="5 19"/>
<dbReference type="PANTHER" id="PTHR34148">
    <property type="entry name" value="ADENOSYLCOBINAMIDE-GDP RIBAZOLETRANSFERASE"/>
    <property type="match status" value="1"/>
</dbReference>
<evidence type="ECO:0000256" key="11">
    <source>
        <dbReference type="ARBA" id="ARBA00022842"/>
    </source>
</evidence>
<gene>
    <name evidence="19 20" type="primary">cobS</name>
    <name evidence="20" type="ORF">EPD65_07510</name>
</gene>
<evidence type="ECO:0000313" key="21">
    <source>
        <dbReference type="Proteomes" id="UP000295453"/>
    </source>
</evidence>
<keyword evidence="13 19" id="KW-0472">Membrane</keyword>
<comment type="catalytic activity">
    <reaction evidence="18 19">
        <text>alpha-ribazole 5'-phosphate + adenosylcob(III)inamide-GDP = adenosylcob(III)alamin 5'-phosphate + GMP + H(+)</text>
        <dbReference type="Rhea" id="RHEA:23560"/>
        <dbReference type="ChEBI" id="CHEBI:15378"/>
        <dbReference type="ChEBI" id="CHEBI:57918"/>
        <dbReference type="ChEBI" id="CHEBI:58115"/>
        <dbReference type="ChEBI" id="CHEBI:60487"/>
        <dbReference type="ChEBI" id="CHEBI:60493"/>
        <dbReference type="EC" id="2.7.8.26"/>
    </reaction>
</comment>
<dbReference type="UniPathway" id="UPA00148">
    <property type="reaction ID" value="UER00238"/>
</dbReference>
<evidence type="ECO:0000256" key="12">
    <source>
        <dbReference type="ARBA" id="ARBA00022989"/>
    </source>
</evidence>
<evidence type="ECO:0000256" key="15">
    <source>
        <dbReference type="ARBA" id="ARBA00032605"/>
    </source>
</evidence>
<evidence type="ECO:0000256" key="5">
    <source>
        <dbReference type="ARBA" id="ARBA00013200"/>
    </source>
</evidence>
<comment type="caution">
    <text evidence="20">The sequence shown here is derived from an EMBL/GenBank/DDBJ whole genome shotgun (WGS) entry which is preliminary data.</text>
</comment>
<reference evidence="20 21" key="1">
    <citation type="submission" date="2019-03" db="EMBL/GenBank/DDBJ databases">
        <authorList>
            <person name="Kim M.K.M."/>
        </authorList>
    </citation>
    <scope>NUCLEOTIDE SEQUENCE [LARGE SCALE GENOMIC DNA]</scope>
    <source>
        <strain evidence="20 21">18JY15-6</strain>
    </source>
</reference>
<evidence type="ECO:0000256" key="1">
    <source>
        <dbReference type="ARBA" id="ARBA00001946"/>
    </source>
</evidence>
<evidence type="ECO:0000256" key="10">
    <source>
        <dbReference type="ARBA" id="ARBA00022692"/>
    </source>
</evidence>
<feature type="transmembrane region" description="Helical" evidence="19">
    <location>
        <begin position="143"/>
        <end position="165"/>
    </location>
</feature>
<dbReference type="GO" id="GO:0008818">
    <property type="term" value="F:cobalamin 5'-phosphate synthase activity"/>
    <property type="evidence" value="ECO:0007669"/>
    <property type="project" value="UniProtKB-UniRule"/>
</dbReference>
<evidence type="ECO:0000256" key="3">
    <source>
        <dbReference type="ARBA" id="ARBA00004663"/>
    </source>
</evidence>
<protein>
    <recommendedName>
        <fullName evidence="6 19">Adenosylcobinamide-GDP ribazoletransferase</fullName>
        <ecNumber evidence="5 19">2.7.8.26</ecNumber>
    </recommendedName>
    <alternativeName>
        <fullName evidence="16 19">Cobalamin synthase</fullName>
    </alternativeName>
    <alternativeName>
        <fullName evidence="15 19">Cobalamin-5'-phosphate synthase</fullName>
    </alternativeName>
</protein>
<keyword evidence="8 19" id="KW-0169">Cobalamin biosynthesis</keyword>
<dbReference type="GO" id="GO:0009236">
    <property type="term" value="P:cobalamin biosynthetic process"/>
    <property type="evidence" value="ECO:0007669"/>
    <property type="project" value="UniProtKB-UniRule"/>
</dbReference>
<comment type="pathway">
    <text evidence="3 19">Cofactor biosynthesis; adenosylcobalamin biosynthesis; adenosylcobalamin from cob(II)yrinate a,c-diamide: step 7/7.</text>
</comment>
<dbReference type="GO" id="GO:0005886">
    <property type="term" value="C:plasma membrane"/>
    <property type="evidence" value="ECO:0007669"/>
    <property type="project" value="UniProtKB-SubCell"/>
</dbReference>
<feature type="transmembrane region" description="Helical" evidence="19">
    <location>
        <begin position="217"/>
        <end position="235"/>
    </location>
</feature>
<organism evidence="20 21">
    <name type="scientific">Nocardioides jejuensis</name>
    <dbReference type="NCBI Taxonomy" id="2502782"/>
    <lineage>
        <taxon>Bacteria</taxon>
        <taxon>Bacillati</taxon>
        <taxon>Actinomycetota</taxon>
        <taxon>Actinomycetes</taxon>
        <taxon>Propionibacteriales</taxon>
        <taxon>Nocardioidaceae</taxon>
        <taxon>Nocardioides</taxon>
    </lineage>
</organism>
<feature type="transmembrane region" description="Helical" evidence="19">
    <location>
        <begin position="61"/>
        <end position="80"/>
    </location>
</feature>
<evidence type="ECO:0000256" key="19">
    <source>
        <dbReference type="HAMAP-Rule" id="MF_00719"/>
    </source>
</evidence>
<evidence type="ECO:0000256" key="16">
    <source>
        <dbReference type="ARBA" id="ARBA00032853"/>
    </source>
</evidence>
<dbReference type="HAMAP" id="MF_00719">
    <property type="entry name" value="CobS"/>
    <property type="match status" value="1"/>
</dbReference>
<evidence type="ECO:0000256" key="13">
    <source>
        <dbReference type="ARBA" id="ARBA00023136"/>
    </source>
</evidence>
<comment type="catalytic activity">
    <reaction evidence="17 19">
        <text>alpha-ribazole + adenosylcob(III)inamide-GDP = adenosylcob(III)alamin + GMP + H(+)</text>
        <dbReference type="Rhea" id="RHEA:16049"/>
        <dbReference type="ChEBI" id="CHEBI:10329"/>
        <dbReference type="ChEBI" id="CHEBI:15378"/>
        <dbReference type="ChEBI" id="CHEBI:18408"/>
        <dbReference type="ChEBI" id="CHEBI:58115"/>
        <dbReference type="ChEBI" id="CHEBI:60487"/>
        <dbReference type="EC" id="2.7.8.26"/>
    </reaction>
</comment>
<evidence type="ECO:0000256" key="18">
    <source>
        <dbReference type="ARBA" id="ARBA00049504"/>
    </source>
</evidence>
<dbReference type="NCBIfam" id="TIGR00317">
    <property type="entry name" value="cobS"/>
    <property type="match status" value="1"/>
</dbReference>
<evidence type="ECO:0000256" key="7">
    <source>
        <dbReference type="ARBA" id="ARBA00022475"/>
    </source>
</evidence>
<evidence type="ECO:0000256" key="2">
    <source>
        <dbReference type="ARBA" id="ARBA00004651"/>
    </source>
</evidence>
<keyword evidence="9 19" id="KW-0808">Transferase</keyword>
<dbReference type="AlphaFoldDB" id="A0A4R1CG22"/>
<keyword evidence="7 19" id="KW-1003">Cell membrane</keyword>
<dbReference type="Pfam" id="PF02654">
    <property type="entry name" value="CobS"/>
    <property type="match status" value="1"/>
</dbReference>
<evidence type="ECO:0000313" key="20">
    <source>
        <dbReference type="EMBL" id="TCJ29006.1"/>
    </source>
</evidence>
<name>A0A4R1CG22_9ACTN</name>
<feature type="transmembrane region" description="Helical" evidence="19">
    <location>
        <begin position="247"/>
        <end position="266"/>
    </location>
</feature>
<dbReference type="EMBL" id="SJZJ01000009">
    <property type="protein sequence ID" value="TCJ29006.1"/>
    <property type="molecule type" value="Genomic_DNA"/>
</dbReference>
<keyword evidence="21" id="KW-1185">Reference proteome</keyword>
<evidence type="ECO:0000256" key="4">
    <source>
        <dbReference type="ARBA" id="ARBA00010561"/>
    </source>
</evidence>
<keyword evidence="12 19" id="KW-1133">Transmembrane helix</keyword>
<evidence type="ECO:0000256" key="17">
    <source>
        <dbReference type="ARBA" id="ARBA00048623"/>
    </source>
</evidence>
<dbReference type="OrthoDB" id="9794223at2"/>
<accession>A0A4R1CG22</accession>
<evidence type="ECO:0000256" key="6">
    <source>
        <dbReference type="ARBA" id="ARBA00015850"/>
    </source>
</evidence>
<dbReference type="GO" id="GO:0051073">
    <property type="term" value="F:adenosylcobinamide-GDP ribazoletransferase activity"/>
    <property type="evidence" value="ECO:0007669"/>
    <property type="project" value="UniProtKB-UniRule"/>
</dbReference>
<feature type="transmembrane region" description="Helical" evidence="19">
    <location>
        <begin position="186"/>
        <end position="205"/>
    </location>
</feature>
<feature type="transmembrane region" description="Helical" evidence="19">
    <location>
        <begin position="36"/>
        <end position="55"/>
    </location>
</feature>
<comment type="cofactor">
    <cofactor evidence="1 19">
        <name>Mg(2+)</name>
        <dbReference type="ChEBI" id="CHEBI:18420"/>
    </cofactor>
</comment>
<keyword evidence="11 19" id="KW-0460">Magnesium</keyword>